<name>A0ABV8SSC7_9GAMM</name>
<dbReference type="PANTHER" id="PTHR33938">
    <property type="entry name" value="FERULOYL ESTERASE B-RELATED"/>
    <property type="match status" value="1"/>
</dbReference>
<comment type="similarity">
    <text evidence="1">Belongs to the tannase family.</text>
</comment>
<evidence type="ECO:0000256" key="5">
    <source>
        <dbReference type="ARBA" id="ARBA00022801"/>
    </source>
</evidence>
<evidence type="ECO:0000313" key="11">
    <source>
        <dbReference type="Proteomes" id="UP001595904"/>
    </source>
</evidence>
<dbReference type="RefSeq" id="WP_380598087.1">
    <property type="nucleotide sequence ID" value="NZ_JBHSDU010000003.1"/>
</dbReference>
<feature type="chain" id="PRO_5047421069" evidence="9">
    <location>
        <begin position="28"/>
        <end position="533"/>
    </location>
</feature>
<evidence type="ECO:0000256" key="1">
    <source>
        <dbReference type="ARBA" id="ARBA00006249"/>
    </source>
</evidence>
<keyword evidence="7" id="KW-1015">Disulfide bond</keyword>
<keyword evidence="11" id="KW-1185">Reference proteome</keyword>
<organism evidence="10 11">
    <name type="scientific">Steroidobacter flavus</name>
    <dbReference type="NCBI Taxonomy" id="1842136"/>
    <lineage>
        <taxon>Bacteria</taxon>
        <taxon>Pseudomonadati</taxon>
        <taxon>Pseudomonadota</taxon>
        <taxon>Gammaproteobacteria</taxon>
        <taxon>Steroidobacterales</taxon>
        <taxon>Steroidobacteraceae</taxon>
        <taxon>Steroidobacter</taxon>
    </lineage>
</organism>
<feature type="signal peptide" evidence="9">
    <location>
        <begin position="1"/>
        <end position="27"/>
    </location>
</feature>
<accession>A0ABV8SSC7</accession>
<dbReference type="Pfam" id="PF07519">
    <property type="entry name" value="Tannase"/>
    <property type="match status" value="1"/>
</dbReference>
<evidence type="ECO:0000256" key="9">
    <source>
        <dbReference type="SAM" id="SignalP"/>
    </source>
</evidence>
<dbReference type="InterPro" id="IPR011118">
    <property type="entry name" value="Tannase/feruloyl_esterase"/>
</dbReference>
<dbReference type="GO" id="GO:0016787">
    <property type="term" value="F:hydrolase activity"/>
    <property type="evidence" value="ECO:0007669"/>
    <property type="project" value="UniProtKB-KW"/>
</dbReference>
<keyword evidence="2" id="KW-0719">Serine esterase</keyword>
<keyword evidence="4 9" id="KW-0732">Signal</keyword>
<keyword evidence="5 10" id="KW-0378">Hydrolase</keyword>
<evidence type="ECO:0000256" key="3">
    <source>
        <dbReference type="ARBA" id="ARBA00022723"/>
    </source>
</evidence>
<dbReference type="EMBL" id="JBHSDU010000003">
    <property type="protein sequence ID" value="MFC4310528.1"/>
    <property type="molecule type" value="Genomic_DNA"/>
</dbReference>
<reference evidence="11" key="1">
    <citation type="journal article" date="2019" name="Int. J. Syst. Evol. Microbiol.">
        <title>The Global Catalogue of Microorganisms (GCM) 10K type strain sequencing project: providing services to taxonomists for standard genome sequencing and annotation.</title>
        <authorList>
            <consortium name="The Broad Institute Genomics Platform"/>
            <consortium name="The Broad Institute Genome Sequencing Center for Infectious Disease"/>
            <person name="Wu L."/>
            <person name="Ma J."/>
        </authorList>
    </citation>
    <scope>NUCLEOTIDE SEQUENCE [LARGE SCALE GENOMIC DNA]</scope>
    <source>
        <strain evidence="11">CGMCC 1.10759</strain>
    </source>
</reference>
<dbReference type="PANTHER" id="PTHR33938:SF15">
    <property type="entry name" value="FERULOYL ESTERASE B-RELATED"/>
    <property type="match status" value="1"/>
</dbReference>
<feature type="compositionally biased region" description="Basic and acidic residues" evidence="8">
    <location>
        <begin position="518"/>
        <end position="533"/>
    </location>
</feature>
<sequence>MQSTIRVLTAHFLFYVALLAATSGAHASQGSAAVATLDAQIGGAIPCERLVEEDFKNTFEAPLSVLSAKLVPAKDGTAEYCAVNGVIQPQIQFEVRLPSKSWNGRYFQVGCGGFCGVININNCADALADNFVVAAHNMGHVGLVVKDPVWGSDPALREDFAGRSTHLMSIAGKALAERYYAKRPARSYFRGCSTGGREGLTEAQRYPADFDGIIAGDPAFPGRLGAIANNWDAQKLLRDDGSEVFTPAKLDVLNKAVMKSCDKLDGLADGILTDPRACSFDPAKIQCKSGDGPDCLTAEQVAAAKALYSGPVNSKGEKLMPGATPYGSELSWSGAGRRSLAEGYLRYLAFPTNPPADYNYRTFNFDTDAEKTEEMAGKYDPVAPHTAPDLREFEQRGGKLIVYHGWADAGVSPMALLDYYAQVTSRQGGGEKVRDWFRVFMVPGMFHCRGGNAPNTFELLPELVKWVEKGQAPERVVATQSGPQGVIRTRPLFPYPAYAKYTGKGDVNNETNWVKASPKKEPDDRLDWIRAPK</sequence>
<dbReference type="Proteomes" id="UP001595904">
    <property type="component" value="Unassembled WGS sequence"/>
</dbReference>
<gene>
    <name evidence="10" type="ORF">ACFPN2_15665</name>
</gene>
<proteinExistence type="inferred from homology"/>
<feature type="region of interest" description="Disordered" evidence="8">
    <location>
        <begin position="512"/>
        <end position="533"/>
    </location>
</feature>
<evidence type="ECO:0000256" key="8">
    <source>
        <dbReference type="SAM" id="MobiDB-lite"/>
    </source>
</evidence>
<keyword evidence="6" id="KW-0106">Calcium</keyword>
<evidence type="ECO:0000256" key="7">
    <source>
        <dbReference type="ARBA" id="ARBA00023157"/>
    </source>
</evidence>
<comment type="caution">
    <text evidence="10">The sequence shown here is derived from an EMBL/GenBank/DDBJ whole genome shotgun (WGS) entry which is preliminary data.</text>
</comment>
<evidence type="ECO:0000256" key="2">
    <source>
        <dbReference type="ARBA" id="ARBA00022487"/>
    </source>
</evidence>
<evidence type="ECO:0000256" key="4">
    <source>
        <dbReference type="ARBA" id="ARBA00022729"/>
    </source>
</evidence>
<evidence type="ECO:0000256" key="6">
    <source>
        <dbReference type="ARBA" id="ARBA00022837"/>
    </source>
</evidence>
<protein>
    <submittedName>
        <fullName evidence="10">Tannase/feruloyl esterase family alpha/beta hydrolase</fullName>
    </submittedName>
</protein>
<dbReference type="InterPro" id="IPR029058">
    <property type="entry name" value="AB_hydrolase_fold"/>
</dbReference>
<evidence type="ECO:0000313" key="10">
    <source>
        <dbReference type="EMBL" id="MFC4310528.1"/>
    </source>
</evidence>
<dbReference type="SUPFAM" id="SSF53474">
    <property type="entry name" value="alpha/beta-Hydrolases"/>
    <property type="match status" value="1"/>
</dbReference>
<keyword evidence="3" id="KW-0479">Metal-binding</keyword>